<organism evidence="2 3">
    <name type="scientific">Terracoccus luteus</name>
    <dbReference type="NCBI Taxonomy" id="53356"/>
    <lineage>
        <taxon>Bacteria</taxon>
        <taxon>Bacillati</taxon>
        <taxon>Actinomycetota</taxon>
        <taxon>Actinomycetes</taxon>
        <taxon>Micrococcales</taxon>
        <taxon>Intrasporangiaceae</taxon>
        <taxon>Terracoccus</taxon>
    </lineage>
</organism>
<reference evidence="2 3" key="1">
    <citation type="submission" date="2018-10" db="EMBL/GenBank/DDBJ databases">
        <title>Sequencing the genomes of 1000 actinobacteria strains.</title>
        <authorList>
            <person name="Klenk H.-P."/>
        </authorList>
    </citation>
    <scope>NUCLEOTIDE SEQUENCE [LARGE SCALE GENOMIC DNA]</scope>
    <source>
        <strain evidence="2 3">DSM 44267</strain>
    </source>
</reference>
<sequence>MTPDAPEGATTSHADDPSATTDDDAARTELVVGALVEAFEPLMKADPHGFRTKFRKMARDPYAFYRGTACLFYADVGRDGAWARFDARWVDDDLARVWIQGDLHAENFGTYLDAEGRLVFDVNDFDEAYVGHWTWDLARFCASLALLCWQKALPDDLIDDLIDAYVRAYLDQVEHYRQVADDTEWALTLDNAEGAVLDALHVAKLSTRVELLESMTVVDDYRRRFADGSGVRRLDDDEMGRVRDAFERYLDTLPGSRRGAVTFDLLDAVGRSGFGIGSAGLPAYSLLIEGYTQALDNDVVLSLKQANVAAPSRVVDDERGRAHFEHHGHRTAISQRALQARADRFLGWTSLPGPDGEEVGFVVSEVSPYEADLDWDELSEPDELSLLVPQLGRATAKIHCVADQESDQDLVTVNVEDAIGRRVGGDVEALVADLTRFAHEYAVRSRRDHQLFVDAFRGGALEHVAPA</sequence>
<evidence type="ECO:0000256" key="1">
    <source>
        <dbReference type="SAM" id="MobiDB-lite"/>
    </source>
</evidence>
<dbReference type="InterPro" id="IPR018721">
    <property type="entry name" value="DUF2252"/>
</dbReference>
<name>A0A495Y290_9MICO</name>
<dbReference type="SUPFAM" id="SSF56112">
    <property type="entry name" value="Protein kinase-like (PK-like)"/>
    <property type="match status" value="1"/>
</dbReference>
<proteinExistence type="predicted"/>
<keyword evidence="3" id="KW-1185">Reference proteome</keyword>
<dbReference type="Pfam" id="PF10009">
    <property type="entry name" value="DUF2252"/>
    <property type="match status" value="1"/>
</dbReference>
<comment type="caution">
    <text evidence="2">The sequence shown here is derived from an EMBL/GenBank/DDBJ whole genome shotgun (WGS) entry which is preliminary data.</text>
</comment>
<accession>A0A495Y290</accession>
<dbReference type="RefSeq" id="WP_121035352.1">
    <property type="nucleotide sequence ID" value="NZ_RBXT01000001.1"/>
</dbReference>
<dbReference type="PANTHER" id="PTHR39441:SF1">
    <property type="entry name" value="DUF2252 DOMAIN-CONTAINING PROTEIN"/>
    <property type="match status" value="1"/>
</dbReference>
<dbReference type="PANTHER" id="PTHR39441">
    <property type="entry name" value="DUF2252 DOMAIN-CONTAINING PROTEIN"/>
    <property type="match status" value="1"/>
</dbReference>
<dbReference type="OrthoDB" id="1491115at2"/>
<dbReference type="EMBL" id="RBXT01000001">
    <property type="protein sequence ID" value="RKT79116.1"/>
    <property type="molecule type" value="Genomic_DNA"/>
</dbReference>
<evidence type="ECO:0000313" key="3">
    <source>
        <dbReference type="Proteomes" id="UP000278440"/>
    </source>
</evidence>
<protein>
    <submittedName>
        <fullName evidence="2">Uncharacterized protein (DUF2252 family)</fullName>
    </submittedName>
</protein>
<feature type="region of interest" description="Disordered" evidence="1">
    <location>
        <begin position="1"/>
        <end position="23"/>
    </location>
</feature>
<dbReference type="Proteomes" id="UP000278440">
    <property type="component" value="Unassembled WGS sequence"/>
</dbReference>
<feature type="compositionally biased region" description="Low complexity" evidence="1">
    <location>
        <begin position="9"/>
        <end position="20"/>
    </location>
</feature>
<dbReference type="InterPro" id="IPR011009">
    <property type="entry name" value="Kinase-like_dom_sf"/>
</dbReference>
<evidence type="ECO:0000313" key="2">
    <source>
        <dbReference type="EMBL" id="RKT79116.1"/>
    </source>
</evidence>
<dbReference type="AlphaFoldDB" id="A0A495Y290"/>
<gene>
    <name evidence="2" type="ORF">DFJ68_2572</name>
</gene>